<dbReference type="Proteomes" id="UP001595711">
    <property type="component" value="Unassembled WGS sequence"/>
</dbReference>
<dbReference type="SUPFAM" id="SSF47413">
    <property type="entry name" value="lambda repressor-like DNA-binding domains"/>
    <property type="match status" value="1"/>
</dbReference>
<evidence type="ECO:0000259" key="1">
    <source>
        <dbReference type="PROSITE" id="PS50943"/>
    </source>
</evidence>
<dbReference type="PROSITE" id="PS50943">
    <property type="entry name" value="HTH_CROC1"/>
    <property type="match status" value="1"/>
</dbReference>
<name>A0ABV7VI14_9PROT</name>
<dbReference type="SMART" id="SM00530">
    <property type="entry name" value="HTH_XRE"/>
    <property type="match status" value="1"/>
</dbReference>
<protein>
    <submittedName>
        <fullName evidence="2">Helix-turn-helix domain-containing protein</fullName>
    </submittedName>
</protein>
<dbReference type="RefSeq" id="WP_379725159.1">
    <property type="nucleotide sequence ID" value="NZ_JBHRYJ010000001.1"/>
</dbReference>
<sequence length="151" mass="16425">MPKNPVDVHVGNRLKLRRALVGMSQDKLGQIVGLTFQQIQKYEKGANRIGASRLYQFATILDVPPAYFFDGLEGQAVVSRNGITLQAAVPDSIPAPAFGREDVDLLRAFHLLQSPALRRRVIELVRAMADATTADSDSARENPALGTVQSA</sequence>
<keyword evidence="3" id="KW-1185">Reference proteome</keyword>
<feature type="domain" description="HTH cro/C1-type" evidence="1">
    <location>
        <begin position="14"/>
        <end position="68"/>
    </location>
</feature>
<dbReference type="InterPro" id="IPR001387">
    <property type="entry name" value="Cro/C1-type_HTH"/>
</dbReference>
<evidence type="ECO:0000313" key="3">
    <source>
        <dbReference type="Proteomes" id="UP001595711"/>
    </source>
</evidence>
<dbReference type="EMBL" id="JBHRYJ010000001">
    <property type="protein sequence ID" value="MFC3675838.1"/>
    <property type="molecule type" value="Genomic_DNA"/>
</dbReference>
<accession>A0ABV7VI14</accession>
<proteinExistence type="predicted"/>
<dbReference type="InterPro" id="IPR010982">
    <property type="entry name" value="Lambda_DNA-bd_dom_sf"/>
</dbReference>
<reference evidence="3" key="1">
    <citation type="journal article" date="2019" name="Int. J. Syst. Evol. Microbiol.">
        <title>The Global Catalogue of Microorganisms (GCM) 10K type strain sequencing project: providing services to taxonomists for standard genome sequencing and annotation.</title>
        <authorList>
            <consortium name="The Broad Institute Genomics Platform"/>
            <consortium name="The Broad Institute Genome Sequencing Center for Infectious Disease"/>
            <person name="Wu L."/>
            <person name="Ma J."/>
        </authorList>
    </citation>
    <scope>NUCLEOTIDE SEQUENCE [LARGE SCALE GENOMIC DNA]</scope>
    <source>
        <strain evidence="3">KCTC 42182</strain>
    </source>
</reference>
<organism evidence="2 3">
    <name type="scientific">Ferrovibrio xuzhouensis</name>
    <dbReference type="NCBI Taxonomy" id="1576914"/>
    <lineage>
        <taxon>Bacteria</taxon>
        <taxon>Pseudomonadati</taxon>
        <taxon>Pseudomonadota</taxon>
        <taxon>Alphaproteobacteria</taxon>
        <taxon>Rhodospirillales</taxon>
        <taxon>Rhodospirillaceae</taxon>
        <taxon>Ferrovibrio</taxon>
    </lineage>
</organism>
<evidence type="ECO:0000313" key="2">
    <source>
        <dbReference type="EMBL" id="MFC3675838.1"/>
    </source>
</evidence>
<comment type="caution">
    <text evidence="2">The sequence shown here is derived from an EMBL/GenBank/DDBJ whole genome shotgun (WGS) entry which is preliminary data.</text>
</comment>
<dbReference type="CDD" id="cd00093">
    <property type="entry name" value="HTH_XRE"/>
    <property type="match status" value="1"/>
</dbReference>
<dbReference type="Gene3D" id="1.10.260.40">
    <property type="entry name" value="lambda repressor-like DNA-binding domains"/>
    <property type="match status" value="1"/>
</dbReference>
<gene>
    <name evidence="2" type="ORF">ACFOOQ_09815</name>
</gene>
<dbReference type="Pfam" id="PF01381">
    <property type="entry name" value="HTH_3"/>
    <property type="match status" value="1"/>
</dbReference>